<name>A0A9P6X7U2_RHIOR</name>
<protein>
    <recommendedName>
        <fullName evidence="2">peptide-methionine (S)-S-oxide reductase</fullName>
        <ecNumber evidence="2">1.8.4.11</ecNumber>
    </recommendedName>
    <alternativeName>
        <fullName evidence="4">Peptide-methionine (S)-S-oxide reductase</fullName>
    </alternativeName>
</protein>
<evidence type="ECO:0000256" key="1">
    <source>
        <dbReference type="ARBA" id="ARBA00005591"/>
    </source>
</evidence>
<dbReference type="GO" id="GO:0008113">
    <property type="term" value="F:peptide-methionine (S)-S-oxide reductase activity"/>
    <property type="evidence" value="ECO:0007669"/>
    <property type="project" value="UniProtKB-EC"/>
</dbReference>
<dbReference type="Gene3D" id="3.30.1060.10">
    <property type="entry name" value="Peptide methionine sulphoxide reductase MsrA"/>
    <property type="match status" value="1"/>
</dbReference>
<dbReference type="InterPro" id="IPR002569">
    <property type="entry name" value="Met_Sox_Rdtase_MsrA_dom"/>
</dbReference>
<evidence type="ECO:0000256" key="3">
    <source>
        <dbReference type="ARBA" id="ARBA00023002"/>
    </source>
</evidence>
<comment type="caution">
    <text evidence="8">The sequence shown here is derived from an EMBL/GenBank/DDBJ whole genome shotgun (WGS) entry which is preliminary data.</text>
</comment>
<evidence type="ECO:0000256" key="2">
    <source>
        <dbReference type="ARBA" id="ARBA00012502"/>
    </source>
</evidence>
<evidence type="ECO:0000313" key="8">
    <source>
        <dbReference type="EMBL" id="KAG1307340.1"/>
    </source>
</evidence>
<dbReference type="Proteomes" id="UP000716291">
    <property type="component" value="Unassembled WGS sequence"/>
</dbReference>
<feature type="domain" description="Peptide methionine sulphoxide reductase MsrA" evidence="7">
    <location>
        <begin position="8"/>
        <end position="161"/>
    </location>
</feature>
<keyword evidence="3" id="KW-0560">Oxidoreductase</keyword>
<dbReference type="InterPro" id="IPR036509">
    <property type="entry name" value="Met_Sox_Rdtase_MsrA_sf"/>
</dbReference>
<evidence type="ECO:0000256" key="4">
    <source>
        <dbReference type="ARBA" id="ARBA00030643"/>
    </source>
</evidence>
<comment type="similarity">
    <text evidence="1">Belongs to the MsrA Met sulfoxide reductase family.</text>
</comment>
<dbReference type="OrthoDB" id="77405at2759"/>
<evidence type="ECO:0000256" key="6">
    <source>
        <dbReference type="ARBA" id="ARBA00048782"/>
    </source>
</evidence>
<dbReference type="EMBL" id="JAANQT010000963">
    <property type="protein sequence ID" value="KAG1307340.1"/>
    <property type="molecule type" value="Genomic_DNA"/>
</dbReference>
<dbReference type="GO" id="GO:0034599">
    <property type="term" value="P:cellular response to oxidative stress"/>
    <property type="evidence" value="ECO:0007669"/>
    <property type="project" value="UniProtKB-ARBA"/>
</dbReference>
<dbReference type="SUPFAM" id="SSF55068">
    <property type="entry name" value="Peptide methionine sulfoxide reductase"/>
    <property type="match status" value="1"/>
</dbReference>
<evidence type="ECO:0000313" key="9">
    <source>
        <dbReference type="Proteomes" id="UP000716291"/>
    </source>
</evidence>
<dbReference type="PANTHER" id="PTHR43774">
    <property type="entry name" value="PEPTIDE METHIONINE SULFOXIDE REDUCTASE"/>
    <property type="match status" value="1"/>
</dbReference>
<proteinExistence type="inferred from homology"/>
<evidence type="ECO:0000259" key="7">
    <source>
        <dbReference type="Pfam" id="PF01625"/>
    </source>
</evidence>
<dbReference type="HAMAP" id="MF_01401">
    <property type="entry name" value="MsrA"/>
    <property type="match status" value="1"/>
</dbReference>
<keyword evidence="9" id="KW-1185">Reference proteome</keyword>
<comment type="catalytic activity">
    <reaction evidence="5">
        <text>L-methionyl-[protein] + [thioredoxin]-disulfide + H2O = L-methionyl-(S)-S-oxide-[protein] + [thioredoxin]-dithiol</text>
        <dbReference type="Rhea" id="RHEA:14217"/>
        <dbReference type="Rhea" id="RHEA-COMP:10698"/>
        <dbReference type="Rhea" id="RHEA-COMP:10700"/>
        <dbReference type="Rhea" id="RHEA-COMP:12313"/>
        <dbReference type="Rhea" id="RHEA-COMP:12315"/>
        <dbReference type="ChEBI" id="CHEBI:15377"/>
        <dbReference type="ChEBI" id="CHEBI:16044"/>
        <dbReference type="ChEBI" id="CHEBI:29950"/>
        <dbReference type="ChEBI" id="CHEBI:44120"/>
        <dbReference type="ChEBI" id="CHEBI:50058"/>
        <dbReference type="EC" id="1.8.4.11"/>
    </reaction>
</comment>
<dbReference type="NCBIfam" id="TIGR00401">
    <property type="entry name" value="msrA"/>
    <property type="match status" value="1"/>
</dbReference>
<sequence length="169" mass="19306">MSASTAEKATFAAGCFWGVEHIFNKHLKKDGITTRVGYIGGDLADPNYQQVKTGSTNHAEACEVTFDPSKISYEVLVEFFYKLHDPTTENYQGPDVGSQYRSAIFYHSEEQKAIAEKVTKEVQEKHYPNATIVTRIEPATTFYNAEEYHQFYLDKNPEGYACPTHYLRW</sequence>
<dbReference type="AlphaFoldDB" id="A0A9P6X7U2"/>
<reference evidence="8" key="1">
    <citation type="journal article" date="2020" name="Microb. Genom.">
        <title>Genetic diversity of clinical and environmental Mucorales isolates obtained from an investigation of mucormycosis cases among solid organ transplant recipients.</title>
        <authorList>
            <person name="Nguyen M.H."/>
            <person name="Kaul D."/>
            <person name="Muto C."/>
            <person name="Cheng S.J."/>
            <person name="Richter R.A."/>
            <person name="Bruno V.M."/>
            <person name="Liu G."/>
            <person name="Beyhan S."/>
            <person name="Sundermann A.J."/>
            <person name="Mounaud S."/>
            <person name="Pasculle A.W."/>
            <person name="Nierman W.C."/>
            <person name="Driscoll E."/>
            <person name="Cumbie R."/>
            <person name="Clancy C.J."/>
            <person name="Dupont C.L."/>
        </authorList>
    </citation>
    <scope>NUCLEOTIDE SEQUENCE</scope>
    <source>
        <strain evidence="8">GL11</strain>
    </source>
</reference>
<evidence type="ECO:0000256" key="5">
    <source>
        <dbReference type="ARBA" id="ARBA00047806"/>
    </source>
</evidence>
<organism evidence="8 9">
    <name type="scientific">Rhizopus oryzae</name>
    <name type="common">Mucormycosis agent</name>
    <name type="synonym">Rhizopus arrhizus var. delemar</name>
    <dbReference type="NCBI Taxonomy" id="64495"/>
    <lineage>
        <taxon>Eukaryota</taxon>
        <taxon>Fungi</taxon>
        <taxon>Fungi incertae sedis</taxon>
        <taxon>Mucoromycota</taxon>
        <taxon>Mucoromycotina</taxon>
        <taxon>Mucoromycetes</taxon>
        <taxon>Mucorales</taxon>
        <taxon>Mucorineae</taxon>
        <taxon>Rhizopodaceae</taxon>
        <taxon>Rhizopus</taxon>
    </lineage>
</organism>
<accession>A0A9P6X7U2</accession>
<dbReference type="FunFam" id="3.30.1060.10:FF:000006">
    <property type="entry name" value="Peptide methionine sulfoxide reductase"/>
    <property type="match status" value="1"/>
</dbReference>
<dbReference type="Pfam" id="PF01625">
    <property type="entry name" value="PMSR"/>
    <property type="match status" value="1"/>
</dbReference>
<comment type="catalytic activity">
    <reaction evidence="6">
        <text>[thioredoxin]-disulfide + L-methionine + H2O = L-methionine (S)-S-oxide + [thioredoxin]-dithiol</text>
        <dbReference type="Rhea" id="RHEA:19993"/>
        <dbReference type="Rhea" id="RHEA-COMP:10698"/>
        <dbReference type="Rhea" id="RHEA-COMP:10700"/>
        <dbReference type="ChEBI" id="CHEBI:15377"/>
        <dbReference type="ChEBI" id="CHEBI:29950"/>
        <dbReference type="ChEBI" id="CHEBI:50058"/>
        <dbReference type="ChEBI" id="CHEBI:57844"/>
        <dbReference type="ChEBI" id="CHEBI:58772"/>
        <dbReference type="EC" id="1.8.4.11"/>
    </reaction>
</comment>
<dbReference type="EC" id="1.8.4.11" evidence="2"/>
<dbReference type="PANTHER" id="PTHR43774:SF1">
    <property type="entry name" value="PEPTIDE METHIONINE SULFOXIDE REDUCTASE MSRA 2"/>
    <property type="match status" value="1"/>
</dbReference>
<gene>
    <name evidence="8" type="ORF">G6F64_006888</name>
</gene>